<reference evidence="1" key="1">
    <citation type="submission" date="2023-10" db="EMBL/GenBank/DDBJ databases">
        <title>Genome assembly of Pristionchus species.</title>
        <authorList>
            <person name="Yoshida K."/>
            <person name="Sommer R.J."/>
        </authorList>
    </citation>
    <scope>NUCLEOTIDE SEQUENCE</scope>
    <source>
        <strain evidence="1">RS5133</strain>
    </source>
</reference>
<sequence>LARMFFMHSGPAHSIISLAGPVFGDISSSSFCFASSFDSGFDAGGFGTATFGASGGGRFFLHETSSVVTEIVIIKSWTSIA</sequence>
<feature type="non-terminal residue" evidence="1">
    <location>
        <position position="81"/>
    </location>
</feature>
<accession>A0AAV5WGL5</accession>
<evidence type="ECO:0000313" key="1">
    <source>
        <dbReference type="EMBL" id="GMT29610.1"/>
    </source>
</evidence>
<dbReference type="Proteomes" id="UP001432322">
    <property type="component" value="Unassembled WGS sequence"/>
</dbReference>
<evidence type="ECO:0000313" key="2">
    <source>
        <dbReference type="Proteomes" id="UP001432322"/>
    </source>
</evidence>
<proteinExistence type="predicted"/>
<gene>
    <name evidence="1" type="ORF">PFISCL1PPCAC_20907</name>
</gene>
<protein>
    <submittedName>
        <fullName evidence="1">Uncharacterized protein</fullName>
    </submittedName>
</protein>
<name>A0AAV5WGL5_9BILA</name>
<dbReference type="EMBL" id="BTSY01000005">
    <property type="protein sequence ID" value="GMT29610.1"/>
    <property type="molecule type" value="Genomic_DNA"/>
</dbReference>
<feature type="non-terminal residue" evidence="1">
    <location>
        <position position="1"/>
    </location>
</feature>
<keyword evidence="2" id="KW-1185">Reference proteome</keyword>
<comment type="caution">
    <text evidence="1">The sequence shown here is derived from an EMBL/GenBank/DDBJ whole genome shotgun (WGS) entry which is preliminary data.</text>
</comment>
<dbReference type="AlphaFoldDB" id="A0AAV5WGL5"/>
<organism evidence="1 2">
    <name type="scientific">Pristionchus fissidentatus</name>
    <dbReference type="NCBI Taxonomy" id="1538716"/>
    <lineage>
        <taxon>Eukaryota</taxon>
        <taxon>Metazoa</taxon>
        <taxon>Ecdysozoa</taxon>
        <taxon>Nematoda</taxon>
        <taxon>Chromadorea</taxon>
        <taxon>Rhabditida</taxon>
        <taxon>Rhabditina</taxon>
        <taxon>Diplogasteromorpha</taxon>
        <taxon>Diplogasteroidea</taxon>
        <taxon>Neodiplogasteridae</taxon>
        <taxon>Pristionchus</taxon>
    </lineage>
</organism>